<name>A0A7C2VPG7_9CREN</name>
<evidence type="ECO:0000256" key="4">
    <source>
        <dbReference type="ARBA" id="ARBA00022692"/>
    </source>
</evidence>
<feature type="transmembrane region" description="Helical" evidence="8">
    <location>
        <begin position="112"/>
        <end position="136"/>
    </location>
</feature>
<dbReference type="AlphaFoldDB" id="A0A7C2VPG7"/>
<keyword evidence="6 8" id="KW-1133">Transmembrane helix</keyword>
<feature type="transmembrane region" description="Helical" evidence="8">
    <location>
        <begin position="142"/>
        <end position="164"/>
    </location>
</feature>
<feature type="transmembrane region" description="Helical" evidence="8">
    <location>
        <begin position="176"/>
        <end position="197"/>
    </location>
</feature>
<gene>
    <name evidence="9" type="ORF">ENO77_03885</name>
</gene>
<keyword evidence="3" id="KW-1003">Cell membrane</keyword>
<evidence type="ECO:0000256" key="6">
    <source>
        <dbReference type="ARBA" id="ARBA00022989"/>
    </source>
</evidence>
<dbReference type="GO" id="GO:0005886">
    <property type="term" value="C:plasma membrane"/>
    <property type="evidence" value="ECO:0007669"/>
    <property type="project" value="UniProtKB-SubCell"/>
</dbReference>
<evidence type="ECO:0000256" key="8">
    <source>
        <dbReference type="SAM" id="Phobius"/>
    </source>
</evidence>
<dbReference type="Pfam" id="PF02535">
    <property type="entry name" value="Zip"/>
    <property type="match status" value="1"/>
</dbReference>
<evidence type="ECO:0000313" key="9">
    <source>
        <dbReference type="EMBL" id="HEW53288.1"/>
    </source>
</evidence>
<comment type="subcellular location">
    <subcellularLocation>
        <location evidence="1">Cell membrane</location>
        <topology evidence="1">Multi-pass membrane protein</topology>
    </subcellularLocation>
</comment>
<evidence type="ECO:0000256" key="1">
    <source>
        <dbReference type="ARBA" id="ARBA00004651"/>
    </source>
</evidence>
<evidence type="ECO:0000256" key="5">
    <source>
        <dbReference type="ARBA" id="ARBA00022833"/>
    </source>
</evidence>
<sequence length="254" mass="26226">MQSVSSSIVVQSFLASCIGFVLTVVGALPVLAGSRIGTAAMPYGMGFAAGVMISASFTSLLIPATELGGIVQIFTGFFVGAIAVYSMDRLLPHEHLLKGFEGPEKLKTKLRAAWLLAIAVIIHNIPEGAAVGAAVANSLKDGVVLAIAIGIQNVPEGLAVALPLSTAGKKTGYSMWIAVLSGAVEPIAAALAAAVAYTSRAVLPYLLSFAAGAMIYVVSHEIIPETHAEKREIRATLGLLIGLITMFALDAYYG</sequence>
<feature type="transmembrane region" description="Helical" evidence="8">
    <location>
        <begin position="235"/>
        <end position="253"/>
    </location>
</feature>
<dbReference type="PANTHER" id="PTHR11040">
    <property type="entry name" value="ZINC/IRON TRANSPORTER"/>
    <property type="match status" value="1"/>
</dbReference>
<feature type="transmembrane region" description="Helical" evidence="8">
    <location>
        <begin position="203"/>
        <end position="223"/>
    </location>
</feature>
<dbReference type="PANTHER" id="PTHR11040:SF211">
    <property type="entry name" value="ZINC TRANSPORTER ZIP11"/>
    <property type="match status" value="1"/>
</dbReference>
<evidence type="ECO:0000256" key="7">
    <source>
        <dbReference type="ARBA" id="ARBA00023136"/>
    </source>
</evidence>
<dbReference type="GO" id="GO:0005385">
    <property type="term" value="F:zinc ion transmembrane transporter activity"/>
    <property type="evidence" value="ECO:0007669"/>
    <property type="project" value="TreeGrafter"/>
</dbReference>
<proteinExistence type="inferred from homology"/>
<protein>
    <submittedName>
        <fullName evidence="9">ZIP family metal transporter</fullName>
    </submittedName>
</protein>
<reference evidence="9" key="1">
    <citation type="journal article" date="2020" name="mSystems">
        <title>Genome- and Community-Level Interaction Insights into Carbon Utilization and Element Cycling Functions of Hydrothermarchaeota in Hydrothermal Sediment.</title>
        <authorList>
            <person name="Zhou Z."/>
            <person name="Liu Y."/>
            <person name="Xu W."/>
            <person name="Pan J."/>
            <person name="Luo Z.H."/>
            <person name="Li M."/>
        </authorList>
    </citation>
    <scope>NUCLEOTIDE SEQUENCE [LARGE SCALE GENOMIC DNA]</scope>
    <source>
        <strain evidence="9">SpSt-16</strain>
    </source>
</reference>
<keyword evidence="5" id="KW-0862">Zinc</keyword>
<evidence type="ECO:0000256" key="2">
    <source>
        <dbReference type="ARBA" id="ARBA00006939"/>
    </source>
</evidence>
<evidence type="ECO:0000256" key="3">
    <source>
        <dbReference type="ARBA" id="ARBA00022475"/>
    </source>
</evidence>
<keyword evidence="7 8" id="KW-0472">Membrane</keyword>
<accession>A0A7C2VPG7</accession>
<organism evidence="9">
    <name type="scientific">Ignisphaera aggregans</name>
    <dbReference type="NCBI Taxonomy" id="334771"/>
    <lineage>
        <taxon>Archaea</taxon>
        <taxon>Thermoproteota</taxon>
        <taxon>Thermoprotei</taxon>
        <taxon>Desulfurococcales</taxon>
        <taxon>Desulfurococcaceae</taxon>
        <taxon>Ignisphaera</taxon>
    </lineage>
</organism>
<keyword evidence="4 8" id="KW-0812">Transmembrane</keyword>
<feature type="transmembrane region" description="Helical" evidence="8">
    <location>
        <begin position="43"/>
        <end position="64"/>
    </location>
</feature>
<comment type="similarity">
    <text evidence="2">Belongs to the ZIP transporter (TC 2.A.5) family.</text>
</comment>
<comment type="caution">
    <text evidence="9">The sequence shown here is derived from an EMBL/GenBank/DDBJ whole genome shotgun (WGS) entry which is preliminary data.</text>
</comment>
<feature type="transmembrane region" description="Helical" evidence="8">
    <location>
        <begin position="70"/>
        <end position="91"/>
    </location>
</feature>
<feature type="transmembrane region" description="Helical" evidence="8">
    <location>
        <begin position="12"/>
        <end position="31"/>
    </location>
</feature>
<dbReference type="InterPro" id="IPR003689">
    <property type="entry name" value="ZIP"/>
</dbReference>
<dbReference type="EMBL" id="DSGT01000009">
    <property type="protein sequence ID" value="HEW53288.1"/>
    <property type="molecule type" value="Genomic_DNA"/>
</dbReference>